<keyword evidence="2" id="KW-1185">Reference proteome</keyword>
<sequence>MLNLSELENIHPDIEAVHEIVHQLKARIDGKEIGVSIFRNRHGHYFFELSHYYRGADNADPHIVAENRFDSAEEAARGALRTATLFYRSTDEGGRWIRNDSLLH</sequence>
<protein>
    <submittedName>
        <fullName evidence="1">Uncharacterized protein</fullName>
    </submittedName>
</protein>
<organism evidence="1 2">
    <name type="scientific">Paenibacillus chartarius</name>
    <dbReference type="NCBI Taxonomy" id="747481"/>
    <lineage>
        <taxon>Bacteria</taxon>
        <taxon>Bacillati</taxon>
        <taxon>Bacillota</taxon>
        <taxon>Bacilli</taxon>
        <taxon>Bacillales</taxon>
        <taxon>Paenibacillaceae</taxon>
        <taxon>Paenibacillus</taxon>
    </lineage>
</organism>
<dbReference type="RefSeq" id="WP_377472513.1">
    <property type="nucleotide sequence ID" value="NZ_JBHLWN010000081.1"/>
</dbReference>
<evidence type="ECO:0000313" key="1">
    <source>
        <dbReference type="EMBL" id="MFC0215072.1"/>
    </source>
</evidence>
<gene>
    <name evidence="1" type="ORF">ACFFK0_21995</name>
</gene>
<reference evidence="1 2" key="1">
    <citation type="submission" date="2024-09" db="EMBL/GenBank/DDBJ databases">
        <authorList>
            <person name="Sun Q."/>
            <person name="Mori K."/>
        </authorList>
    </citation>
    <scope>NUCLEOTIDE SEQUENCE [LARGE SCALE GENOMIC DNA]</scope>
    <source>
        <strain evidence="1 2">CCM 7759</strain>
    </source>
</reference>
<name>A0ABV6DR13_9BACL</name>
<proteinExistence type="predicted"/>
<comment type="caution">
    <text evidence="1">The sequence shown here is derived from an EMBL/GenBank/DDBJ whole genome shotgun (WGS) entry which is preliminary data.</text>
</comment>
<dbReference type="EMBL" id="JBHLWN010000081">
    <property type="protein sequence ID" value="MFC0215072.1"/>
    <property type="molecule type" value="Genomic_DNA"/>
</dbReference>
<accession>A0ABV6DR13</accession>
<evidence type="ECO:0000313" key="2">
    <source>
        <dbReference type="Proteomes" id="UP001589776"/>
    </source>
</evidence>
<dbReference type="Proteomes" id="UP001589776">
    <property type="component" value="Unassembled WGS sequence"/>
</dbReference>